<name>A0A7S3C5G3_9EUKA</name>
<accession>A0A7S3C5G3</accession>
<keyword evidence="2" id="KW-0812">Transmembrane</keyword>
<dbReference type="AlphaFoldDB" id="A0A7S3C5G3"/>
<sequence>MPTVYRCPGIFGGASIGVSSSGWTVLFILGGLVGVLGYLTVKSRGERITLQDFIDLIPKEIPQFSLSWPPWQSGPKYGRVPESALDDDLDLGDEEEAEELHDGDMYDNPNRPLGTLPVRSHSDAQAPRLPLPASSPPPPPAVEGSLLGEEFTSPHADIGKKGD</sequence>
<protein>
    <submittedName>
        <fullName evidence="3">Uncharacterized protein</fullName>
    </submittedName>
</protein>
<feature type="region of interest" description="Disordered" evidence="1">
    <location>
        <begin position="77"/>
        <end position="163"/>
    </location>
</feature>
<dbReference type="EMBL" id="HBHX01073459">
    <property type="protein sequence ID" value="CAE0154690.1"/>
    <property type="molecule type" value="Transcribed_RNA"/>
</dbReference>
<evidence type="ECO:0000313" key="3">
    <source>
        <dbReference type="EMBL" id="CAE0154690.1"/>
    </source>
</evidence>
<evidence type="ECO:0000256" key="2">
    <source>
        <dbReference type="SAM" id="Phobius"/>
    </source>
</evidence>
<organism evidence="3">
    <name type="scientific">Haptolina ericina</name>
    <dbReference type="NCBI Taxonomy" id="156174"/>
    <lineage>
        <taxon>Eukaryota</taxon>
        <taxon>Haptista</taxon>
        <taxon>Haptophyta</taxon>
        <taxon>Prymnesiophyceae</taxon>
        <taxon>Prymnesiales</taxon>
        <taxon>Prymnesiaceae</taxon>
        <taxon>Haptolina</taxon>
    </lineage>
</organism>
<gene>
    <name evidence="3" type="ORF">HERI1096_LOCUS40671</name>
</gene>
<keyword evidence="2" id="KW-0472">Membrane</keyword>
<evidence type="ECO:0000256" key="1">
    <source>
        <dbReference type="SAM" id="MobiDB-lite"/>
    </source>
</evidence>
<proteinExistence type="predicted"/>
<keyword evidence="2" id="KW-1133">Transmembrane helix</keyword>
<feature type="compositionally biased region" description="Acidic residues" evidence="1">
    <location>
        <begin position="84"/>
        <end position="101"/>
    </location>
</feature>
<feature type="compositionally biased region" description="Pro residues" evidence="1">
    <location>
        <begin position="129"/>
        <end position="141"/>
    </location>
</feature>
<feature type="transmembrane region" description="Helical" evidence="2">
    <location>
        <begin position="20"/>
        <end position="41"/>
    </location>
</feature>
<reference evidence="3" key="1">
    <citation type="submission" date="2021-01" db="EMBL/GenBank/DDBJ databases">
        <authorList>
            <person name="Corre E."/>
            <person name="Pelletier E."/>
            <person name="Niang G."/>
            <person name="Scheremetjew M."/>
            <person name="Finn R."/>
            <person name="Kale V."/>
            <person name="Holt S."/>
            <person name="Cochrane G."/>
            <person name="Meng A."/>
            <person name="Brown T."/>
            <person name="Cohen L."/>
        </authorList>
    </citation>
    <scope>NUCLEOTIDE SEQUENCE</scope>
    <source>
        <strain evidence="3">CCMP281</strain>
    </source>
</reference>